<comment type="caution">
    <text evidence="2">The sequence shown here is derived from an EMBL/GenBank/DDBJ whole genome shotgun (WGS) entry which is preliminary data.</text>
</comment>
<dbReference type="Gene3D" id="3.30.70.1290">
    <property type="entry name" value="Transposase IS200-like"/>
    <property type="match status" value="1"/>
</dbReference>
<organism evidence="2 3">
    <name type="scientific">Actinoplanes lobatus</name>
    <dbReference type="NCBI Taxonomy" id="113568"/>
    <lineage>
        <taxon>Bacteria</taxon>
        <taxon>Bacillati</taxon>
        <taxon>Actinomycetota</taxon>
        <taxon>Actinomycetes</taxon>
        <taxon>Micromonosporales</taxon>
        <taxon>Micromonosporaceae</taxon>
        <taxon>Actinoplanes</taxon>
    </lineage>
</organism>
<feature type="domain" description="Transposase IS200-like" evidence="1">
    <location>
        <begin position="1"/>
        <end position="52"/>
    </location>
</feature>
<dbReference type="Pfam" id="PF01797">
    <property type="entry name" value="Y1_Tnp"/>
    <property type="match status" value="1"/>
</dbReference>
<evidence type="ECO:0000313" key="2">
    <source>
        <dbReference type="EMBL" id="GIE46119.1"/>
    </source>
</evidence>
<protein>
    <recommendedName>
        <fullName evidence="1">Transposase IS200-like domain-containing protein</fullName>
    </recommendedName>
</protein>
<dbReference type="InterPro" id="IPR036515">
    <property type="entry name" value="Transposase_17_sf"/>
</dbReference>
<name>A0ABQ4AYR7_9ACTN</name>
<keyword evidence="3" id="KW-1185">Reference proteome</keyword>
<reference evidence="2 3" key="1">
    <citation type="submission" date="2021-01" db="EMBL/GenBank/DDBJ databases">
        <title>Whole genome shotgun sequence of Actinoplanes lobatus NBRC 12513.</title>
        <authorList>
            <person name="Komaki H."/>
            <person name="Tamura T."/>
        </authorList>
    </citation>
    <scope>NUCLEOTIDE SEQUENCE [LARGE SCALE GENOMIC DNA]</scope>
    <source>
        <strain evidence="2 3">NBRC 12513</strain>
    </source>
</reference>
<evidence type="ECO:0000259" key="1">
    <source>
        <dbReference type="Pfam" id="PF01797"/>
    </source>
</evidence>
<dbReference type="EMBL" id="BOMP01000188">
    <property type="protein sequence ID" value="GIE46119.1"/>
    <property type="molecule type" value="Genomic_DNA"/>
</dbReference>
<dbReference type="InterPro" id="IPR002686">
    <property type="entry name" value="Transposase_17"/>
</dbReference>
<sequence length="103" mass="11290">MVLTTKYRRGALTDPIPTRYEETMRNVCANLGAELREFNGDDDHVHLLVHHHRLSRCRSWATAPTASRHAACDKNTAPIYAATSAAATCGPRPTSPDPAAAHR</sequence>
<dbReference type="Proteomes" id="UP000631312">
    <property type="component" value="Unassembled WGS sequence"/>
</dbReference>
<accession>A0ABQ4AYR7</accession>
<proteinExistence type="predicted"/>
<gene>
    <name evidence="2" type="ORF">Alo02nite_90170</name>
</gene>
<evidence type="ECO:0000313" key="3">
    <source>
        <dbReference type="Proteomes" id="UP000631312"/>
    </source>
</evidence>
<dbReference type="SUPFAM" id="SSF143422">
    <property type="entry name" value="Transposase IS200-like"/>
    <property type="match status" value="1"/>
</dbReference>